<dbReference type="RefSeq" id="WP_075714237.1">
    <property type="nucleotide sequence ID" value="NZ_MJIE01000001.1"/>
</dbReference>
<accession>A0A1Q9JK54</accession>
<evidence type="ECO:0000313" key="3">
    <source>
        <dbReference type="EMBL" id="OLR56525.1"/>
    </source>
</evidence>
<dbReference type="OrthoDB" id="9815841at2"/>
<keyword evidence="2" id="KW-0812">Transmembrane</keyword>
<proteinExistence type="predicted"/>
<dbReference type="Gene3D" id="1.10.287.950">
    <property type="entry name" value="Methyl-accepting chemotaxis protein"/>
    <property type="match status" value="1"/>
</dbReference>
<keyword evidence="2" id="KW-0472">Membrane</keyword>
<evidence type="ECO:0008006" key="5">
    <source>
        <dbReference type="Google" id="ProtNLM"/>
    </source>
</evidence>
<comment type="caution">
    <text evidence="3">The sequence shown here is derived from an EMBL/GenBank/DDBJ whole genome shotgun (WGS) entry which is preliminary data.</text>
</comment>
<dbReference type="STRING" id="1261640.BHK98_10890"/>
<evidence type="ECO:0000313" key="4">
    <source>
        <dbReference type="Proteomes" id="UP000187404"/>
    </source>
</evidence>
<dbReference type="NCBIfam" id="TIGR03057">
    <property type="entry name" value="xxxLxxG_by_4"/>
    <property type="match status" value="2"/>
</dbReference>
<keyword evidence="4" id="KW-1185">Reference proteome</keyword>
<evidence type="ECO:0000256" key="2">
    <source>
        <dbReference type="SAM" id="Phobius"/>
    </source>
</evidence>
<protein>
    <recommendedName>
        <fullName evidence="5">X-X-X-Leu-X-X-Gly heptad repeats</fullName>
    </recommendedName>
</protein>
<sequence length="685" mass="70283">MKGKGITEKSRLTAALAVTLIVAVVCFFSLNSFSFGATSEKSGKSSSDKVSTTDSSGGNDGKETVYIMQKADGNEYKRVVSDEGNLKYKGYDDAQLPVTMKVSYTLDGKAISPADLAGESGHVKIHITYTNNIKRDNVYVPFAVMTAFIFDNDDFSNVSVDNGKVIDDGTRNTVVGYALPGLSESLSLNLSELDSGAKDIDIPESVTIECDTTKYNVENAYSVVTDEMFQDIDMSDVNNASDLKDKMDEVKSAAKKLANGTSQLSNGADKVASGAGKLSAASKTIRNGAKGVANGTKQLQSGTPALTGGISKLAAGSKKVSDGNAALLAGLQKMYGTAPKKADLSDGSGTLKLVAGAKVLNSEVQALNLSKVSLTEEQKTKIQTAAASSAKDSGAATQLSSGIGAGVAGKLKSTISSDSTKSATASKVLADGDIQKAVKALEAAGYTEDQAKAVFSGVVSTTLDGAASQISADTVTSSISGNVETAVQQVAGAAAVSGAQGVVDETNKTIAGYSGKITALKSATKQLQEGTEEVNVGLAGKDGKGEGEDNLIGAAKELTAGSSKVYSGITALQGGSTELVSGVNKLASGSMQLYNGTVTFSSKEAELASGAAALAKGAKTLDKSVDSAMNKAKSEIDKLSASNLLDVVDNAKAIQKAAQNYNSFGNTKTYKSVTFIYKMDEVSPK</sequence>
<name>A0A1Q9JK54_9FIRM</name>
<dbReference type="EMBL" id="MJIE01000001">
    <property type="protein sequence ID" value="OLR56525.1"/>
    <property type="molecule type" value="Genomic_DNA"/>
</dbReference>
<organism evidence="3 4">
    <name type="scientific">Hornefia porci</name>
    <dbReference type="NCBI Taxonomy" id="2652292"/>
    <lineage>
        <taxon>Bacteria</taxon>
        <taxon>Bacillati</taxon>
        <taxon>Bacillota</taxon>
        <taxon>Clostridia</taxon>
        <taxon>Peptostreptococcales</taxon>
        <taxon>Anaerovoracaceae</taxon>
        <taxon>Hornefia</taxon>
    </lineage>
</organism>
<dbReference type="InterPro" id="IPR023908">
    <property type="entry name" value="xxxLxxG_rpt"/>
</dbReference>
<feature type="region of interest" description="Disordered" evidence="1">
    <location>
        <begin position="37"/>
        <end position="63"/>
    </location>
</feature>
<feature type="transmembrane region" description="Helical" evidence="2">
    <location>
        <begin position="12"/>
        <end position="30"/>
    </location>
</feature>
<gene>
    <name evidence="3" type="ORF">BHK98_10890</name>
</gene>
<reference evidence="3 4" key="1">
    <citation type="journal article" date="2016" name="Appl. Environ. Microbiol.">
        <title>Function and Phylogeny of Bacterial Butyryl Coenzyme A:Acetate Transferases and Their Diversity in the Proximal Colon of Swine.</title>
        <authorList>
            <person name="Trachsel J."/>
            <person name="Bayles D.O."/>
            <person name="Looft T."/>
            <person name="Levine U.Y."/>
            <person name="Allen H.K."/>
        </authorList>
    </citation>
    <scope>NUCLEOTIDE SEQUENCE [LARGE SCALE GENOMIC DNA]</scope>
    <source>
        <strain evidence="3 4">68-3-10</strain>
    </source>
</reference>
<dbReference type="Proteomes" id="UP000187404">
    <property type="component" value="Unassembled WGS sequence"/>
</dbReference>
<feature type="compositionally biased region" description="Low complexity" evidence="1">
    <location>
        <begin position="48"/>
        <end position="57"/>
    </location>
</feature>
<keyword evidence="2" id="KW-1133">Transmembrane helix</keyword>
<dbReference type="AlphaFoldDB" id="A0A1Q9JK54"/>
<evidence type="ECO:0000256" key="1">
    <source>
        <dbReference type="SAM" id="MobiDB-lite"/>
    </source>
</evidence>